<dbReference type="AlphaFoldDB" id="A0A9N7TSY2"/>
<protein>
    <submittedName>
        <fullName evidence="2">Uncharacterized protein</fullName>
    </submittedName>
</protein>
<dbReference type="EMBL" id="CADEAL010000292">
    <property type="protein sequence ID" value="CAB1417926.1"/>
    <property type="molecule type" value="Genomic_DNA"/>
</dbReference>
<dbReference type="Proteomes" id="UP001153269">
    <property type="component" value="Unassembled WGS sequence"/>
</dbReference>
<feature type="non-terminal residue" evidence="2">
    <location>
        <position position="1"/>
    </location>
</feature>
<evidence type="ECO:0000313" key="3">
    <source>
        <dbReference type="Proteomes" id="UP001153269"/>
    </source>
</evidence>
<keyword evidence="3" id="KW-1185">Reference proteome</keyword>
<name>A0A9N7TSY2_PLEPL</name>
<evidence type="ECO:0000256" key="1">
    <source>
        <dbReference type="SAM" id="MobiDB-lite"/>
    </source>
</evidence>
<organism evidence="2 3">
    <name type="scientific">Pleuronectes platessa</name>
    <name type="common">European plaice</name>
    <dbReference type="NCBI Taxonomy" id="8262"/>
    <lineage>
        <taxon>Eukaryota</taxon>
        <taxon>Metazoa</taxon>
        <taxon>Chordata</taxon>
        <taxon>Craniata</taxon>
        <taxon>Vertebrata</taxon>
        <taxon>Euteleostomi</taxon>
        <taxon>Actinopterygii</taxon>
        <taxon>Neopterygii</taxon>
        <taxon>Teleostei</taxon>
        <taxon>Neoteleostei</taxon>
        <taxon>Acanthomorphata</taxon>
        <taxon>Carangaria</taxon>
        <taxon>Pleuronectiformes</taxon>
        <taxon>Pleuronectoidei</taxon>
        <taxon>Pleuronectidae</taxon>
        <taxon>Pleuronectes</taxon>
    </lineage>
</organism>
<comment type="caution">
    <text evidence="2">The sequence shown here is derived from an EMBL/GenBank/DDBJ whole genome shotgun (WGS) entry which is preliminary data.</text>
</comment>
<gene>
    <name evidence="2" type="ORF">PLEPLA_LOCUS5748</name>
</gene>
<sequence length="131" mass="14754">PYGKTLYEHPLKNTMYEIRTAKRDGPHTRQLTLASKLRCGGPAGACAGYAKQVVLLSATSSVQEYPFNATVFSQSDCFCLCRNCCSAIWRRSNFDRQKMLLREPEPRKPEHPPSPMAQEKILNNPSVPPQE</sequence>
<proteinExistence type="predicted"/>
<feature type="region of interest" description="Disordered" evidence="1">
    <location>
        <begin position="100"/>
        <end position="131"/>
    </location>
</feature>
<reference evidence="2" key="1">
    <citation type="submission" date="2020-03" db="EMBL/GenBank/DDBJ databases">
        <authorList>
            <person name="Weist P."/>
        </authorList>
    </citation>
    <scope>NUCLEOTIDE SEQUENCE</scope>
</reference>
<evidence type="ECO:0000313" key="2">
    <source>
        <dbReference type="EMBL" id="CAB1417926.1"/>
    </source>
</evidence>
<accession>A0A9N7TSY2</accession>
<feature type="compositionally biased region" description="Basic and acidic residues" evidence="1">
    <location>
        <begin position="100"/>
        <end position="111"/>
    </location>
</feature>